<sequence>MGIRHDLYYMLHLPWAVAQDIDRLSQLLNRSYHGPSKPMAAERLHTTLVPLGSYEDRIPPEILALVLRVGPQLDAAPFRVCFDTVQSRGPQREVGTVELAGHGVGVRPLFLLRRQLVTALRSLGWPEAWIRPSFYPHITLDYGRAPVGSRRITPLAWDVTEVRLVDSLYGQGLHEVLASWPLQDRQPSLFD</sequence>
<dbReference type="RefSeq" id="WP_133156633.1">
    <property type="nucleotide sequence ID" value="NZ_CP037867.1"/>
</dbReference>
<reference evidence="1 2" key="1">
    <citation type="submission" date="2019-03" db="EMBL/GenBank/DDBJ databases">
        <authorList>
            <person name="Sebastian G."/>
            <person name="Baumann P."/>
            <person name="Ruckert C."/>
            <person name="Kalinowski J."/>
            <person name="Nebel B."/>
            <person name="Takors R."/>
            <person name="Blombach B."/>
        </authorList>
    </citation>
    <scope>NUCLEOTIDE SEQUENCE [LARGE SCALE GENOMIC DNA]</scope>
    <source>
        <strain evidence="1 2">DSM 1084</strain>
    </source>
</reference>
<organism evidence="1 2">
    <name type="scientific">Hydrogenophaga pseudoflava</name>
    <name type="common">Pseudomonas carboxydoflava</name>
    <dbReference type="NCBI Taxonomy" id="47421"/>
    <lineage>
        <taxon>Bacteria</taxon>
        <taxon>Pseudomonadati</taxon>
        <taxon>Pseudomonadota</taxon>
        <taxon>Betaproteobacteria</taxon>
        <taxon>Burkholderiales</taxon>
        <taxon>Comamonadaceae</taxon>
        <taxon>Hydrogenophaga</taxon>
    </lineage>
</organism>
<dbReference type="KEGG" id="hpse:HPF_11230"/>
<dbReference type="AlphaFoldDB" id="A0A4P6X3B3"/>
<dbReference type="SUPFAM" id="SSF55144">
    <property type="entry name" value="LigT-like"/>
    <property type="match status" value="1"/>
</dbReference>
<keyword evidence="2" id="KW-1185">Reference proteome</keyword>
<evidence type="ECO:0000313" key="1">
    <source>
        <dbReference type="EMBL" id="QBM28261.1"/>
    </source>
</evidence>
<evidence type="ECO:0008006" key="3">
    <source>
        <dbReference type="Google" id="ProtNLM"/>
    </source>
</evidence>
<gene>
    <name evidence="1" type="ORF">HPF_11230</name>
</gene>
<dbReference type="EMBL" id="CP037867">
    <property type="protein sequence ID" value="QBM28261.1"/>
    <property type="molecule type" value="Genomic_DNA"/>
</dbReference>
<proteinExistence type="predicted"/>
<dbReference type="Gene3D" id="3.90.1140.10">
    <property type="entry name" value="Cyclic phosphodiesterase"/>
    <property type="match status" value="1"/>
</dbReference>
<dbReference type="InterPro" id="IPR009097">
    <property type="entry name" value="Cyclic_Pdiesterase"/>
</dbReference>
<name>A0A4P6X3B3_HYDPS</name>
<accession>A0A4P6X3B3</accession>
<protein>
    <recommendedName>
        <fullName evidence="3">2',5' RNA ligase family</fullName>
    </recommendedName>
</protein>
<evidence type="ECO:0000313" key="2">
    <source>
        <dbReference type="Proteomes" id="UP000293912"/>
    </source>
</evidence>
<dbReference type="Proteomes" id="UP000293912">
    <property type="component" value="Chromosome"/>
</dbReference>
<dbReference type="Pfam" id="PF13563">
    <property type="entry name" value="2_5_RNA_ligase2"/>
    <property type="match status" value="1"/>
</dbReference>